<dbReference type="InterPro" id="IPR000792">
    <property type="entry name" value="Tscrpt_reg_LuxR_C"/>
</dbReference>
<dbReference type="Gene3D" id="1.10.10.10">
    <property type="entry name" value="Winged helix-like DNA-binding domain superfamily/Winged helix DNA-binding domain"/>
    <property type="match status" value="1"/>
</dbReference>
<name>A0ABW7VTS2_9NOCA</name>
<keyword evidence="3" id="KW-1185">Reference proteome</keyword>
<gene>
    <name evidence="2" type="ORF">ACH49Z_09100</name>
</gene>
<protein>
    <submittedName>
        <fullName evidence="2">ATP-binding protein</fullName>
    </submittedName>
</protein>
<dbReference type="InterPro" id="IPR016032">
    <property type="entry name" value="Sig_transdc_resp-reg_C-effctor"/>
</dbReference>
<comment type="caution">
    <text evidence="2">The sequence shown here is derived from an EMBL/GenBank/DDBJ whole genome shotgun (WGS) entry which is preliminary data.</text>
</comment>
<dbReference type="PANTHER" id="PTHR47691:SF3">
    <property type="entry name" value="HTH-TYPE TRANSCRIPTIONAL REGULATOR RV0890C-RELATED"/>
    <property type="match status" value="1"/>
</dbReference>
<sequence>MRNAQAPVAAPTVGDFVGREPELERVGALITDSAGLVTLIGSGGIGKTHLALEAVHRVHLTARFPVHWTRLARLERGAGAAEVADEIVRSVVEVDFSGRPARRVLLDTLTRTDTAAYPLPPVLVLDNCEHVLDGVAAVVADLLTAVPWLRILATSREPIGWADERLVTVPPLSRAQALDLFRRRAEAVGVTLGPGRIETAEQICRHLHYHPLSLRLAAARLRHQPLPTVLREVSGEPADRRLRWAPTARAGAHEQHGGIGDVIGWSYDLCEPDEQLLFERLSVFAAGYDLNPEDATGSLFHESGVDLEAVVAVCADSGPRPGGLTEEQIEPLLERLVDRSLVSIHLGTDTARYSLLENFRVFARRQLHRRDPAEAAHLAGRHRRYYQEKVARARDAWLSTVEEDLLRWARGAWDNLLCAVESSLDDPGEASIGLEIAGGMIALRLPFFIGTLREARTLAERALAATRIPDRPLTESQIAVTALVGWMSLCQGLPREAERLLDECVAACITDPALRRASVTDPDTDFGLPAQVEYLWGSVLLLERCDIRATTVLARARRKFLAADDPGAASMSRLFEALAAAFHGTAETALAVTGAYLEYARATGAEWVLSWAELARAIATAAHGDTAEAAATANAALSRQVAMQEHWGTTWGVHIRAWILARMIADGARGSRDMATEIALLSGGAATLRRRMGVDLEPLRPFAARTAQAVDTARAVLGAGTYDIAFRQGAALDAAAGDIVRLALGTPPVTELPAADAPRPPDPVPPDPVMWQHLSAAERDVAVLAAAGWTNAAIADRRGSSQRTVDAQVAAVLQKLALRSRTGIAGALPVDQQARVRLEQDRKPRRGR</sequence>
<evidence type="ECO:0000259" key="1">
    <source>
        <dbReference type="PROSITE" id="PS50043"/>
    </source>
</evidence>
<dbReference type="InterPro" id="IPR036388">
    <property type="entry name" value="WH-like_DNA-bd_sf"/>
</dbReference>
<dbReference type="Proteomes" id="UP001611494">
    <property type="component" value="Unassembled WGS sequence"/>
</dbReference>
<reference evidence="2 3" key="1">
    <citation type="submission" date="2024-10" db="EMBL/GenBank/DDBJ databases">
        <title>The Natural Products Discovery Center: Release of the First 8490 Sequenced Strains for Exploring Actinobacteria Biosynthetic Diversity.</title>
        <authorList>
            <person name="Kalkreuter E."/>
            <person name="Kautsar S.A."/>
            <person name="Yang D."/>
            <person name="Bader C.D."/>
            <person name="Teijaro C.N."/>
            <person name="Fluegel L."/>
            <person name="Davis C.M."/>
            <person name="Simpson J.R."/>
            <person name="Lauterbach L."/>
            <person name="Steele A.D."/>
            <person name="Gui C."/>
            <person name="Meng S."/>
            <person name="Li G."/>
            <person name="Viehrig K."/>
            <person name="Ye F."/>
            <person name="Su P."/>
            <person name="Kiefer A.F."/>
            <person name="Nichols A."/>
            <person name="Cepeda A.J."/>
            <person name="Yan W."/>
            <person name="Fan B."/>
            <person name="Jiang Y."/>
            <person name="Adhikari A."/>
            <person name="Zheng C.-J."/>
            <person name="Schuster L."/>
            <person name="Cowan T.M."/>
            <person name="Smanski M.J."/>
            <person name="Chevrette M.G."/>
            <person name="De Carvalho L.P.S."/>
            <person name="Shen B."/>
        </authorList>
    </citation>
    <scope>NUCLEOTIDE SEQUENCE [LARGE SCALE GENOMIC DNA]</scope>
    <source>
        <strain evidence="2 3">NPDC019377</strain>
    </source>
</reference>
<accession>A0ABW7VTS2</accession>
<evidence type="ECO:0000313" key="3">
    <source>
        <dbReference type="Proteomes" id="UP001611494"/>
    </source>
</evidence>
<dbReference type="GO" id="GO:0005524">
    <property type="term" value="F:ATP binding"/>
    <property type="evidence" value="ECO:0007669"/>
    <property type="project" value="UniProtKB-KW"/>
</dbReference>
<dbReference type="CDD" id="cd06170">
    <property type="entry name" value="LuxR_C_like"/>
    <property type="match status" value="1"/>
</dbReference>
<dbReference type="SUPFAM" id="SSF46894">
    <property type="entry name" value="C-terminal effector domain of the bipartite response regulators"/>
    <property type="match status" value="1"/>
</dbReference>
<dbReference type="Pfam" id="PF00196">
    <property type="entry name" value="GerE"/>
    <property type="match status" value="1"/>
</dbReference>
<dbReference type="PROSITE" id="PS50043">
    <property type="entry name" value="HTH_LUXR_2"/>
    <property type="match status" value="1"/>
</dbReference>
<keyword evidence="2" id="KW-0067">ATP-binding</keyword>
<keyword evidence="2" id="KW-0547">Nucleotide-binding</keyword>
<dbReference type="RefSeq" id="WP_397061217.1">
    <property type="nucleotide sequence ID" value="NZ_JBIRYL010000001.1"/>
</dbReference>
<dbReference type="Gene3D" id="3.40.50.300">
    <property type="entry name" value="P-loop containing nucleotide triphosphate hydrolases"/>
    <property type="match status" value="1"/>
</dbReference>
<evidence type="ECO:0000313" key="2">
    <source>
        <dbReference type="EMBL" id="MFI2229995.1"/>
    </source>
</evidence>
<dbReference type="EMBL" id="JBIRYL010000001">
    <property type="protein sequence ID" value="MFI2229995.1"/>
    <property type="molecule type" value="Genomic_DNA"/>
</dbReference>
<dbReference type="SUPFAM" id="SSF52540">
    <property type="entry name" value="P-loop containing nucleoside triphosphate hydrolases"/>
    <property type="match status" value="1"/>
</dbReference>
<dbReference type="InterPro" id="IPR027417">
    <property type="entry name" value="P-loop_NTPase"/>
</dbReference>
<organism evidence="2 3">
    <name type="scientific">Nocardia testacea</name>
    <dbReference type="NCBI Taxonomy" id="248551"/>
    <lineage>
        <taxon>Bacteria</taxon>
        <taxon>Bacillati</taxon>
        <taxon>Actinomycetota</taxon>
        <taxon>Actinomycetes</taxon>
        <taxon>Mycobacteriales</taxon>
        <taxon>Nocardiaceae</taxon>
        <taxon>Nocardia</taxon>
    </lineage>
</organism>
<feature type="domain" description="HTH luxR-type" evidence="1">
    <location>
        <begin position="767"/>
        <end position="832"/>
    </location>
</feature>
<dbReference type="PANTHER" id="PTHR47691">
    <property type="entry name" value="REGULATOR-RELATED"/>
    <property type="match status" value="1"/>
</dbReference>
<proteinExistence type="predicted"/>
<dbReference type="SMART" id="SM00421">
    <property type="entry name" value="HTH_LUXR"/>
    <property type="match status" value="1"/>
</dbReference>